<name>A0A9W6TJX7_9STRA</name>
<dbReference type="OrthoDB" id="10251234at2759"/>
<dbReference type="Gene3D" id="3.40.50.12760">
    <property type="match status" value="1"/>
</dbReference>
<keyword evidence="1" id="KW-0507">mRNA processing</keyword>
<proteinExistence type="predicted"/>
<dbReference type="EC" id="2.1.1.57" evidence="1"/>
<dbReference type="EMBL" id="BSXW01000182">
    <property type="protein sequence ID" value="GMF14125.1"/>
    <property type="molecule type" value="Genomic_DNA"/>
</dbReference>
<feature type="domain" description="Ribosomal RNA methyltransferase FtsJ" evidence="2">
    <location>
        <begin position="138"/>
        <end position="283"/>
    </location>
</feature>
<dbReference type="GO" id="GO:0003676">
    <property type="term" value="F:nucleic acid binding"/>
    <property type="evidence" value="ECO:0007669"/>
    <property type="project" value="UniProtKB-UniRule"/>
</dbReference>
<comment type="subcellular location">
    <subcellularLocation>
        <location evidence="1">Nucleus</location>
    </subcellularLocation>
</comment>
<protein>
    <recommendedName>
        <fullName evidence="1">Cap-specific mRNA (nucleoside-2'-O-)-methyltransferase 1</fullName>
        <ecNumber evidence="1">2.1.1.57</ecNumber>
    </recommendedName>
    <alternativeName>
        <fullName evidence="1">Cap1 2'O-ribose methyltransferase 1</fullName>
    </alternativeName>
</protein>
<comment type="catalytic activity">
    <reaction evidence="1">
        <text>a 5'-end (N(7)-methyl 5'-triphosphoguanosine)-ribonucleoside in mRNA + S-adenosyl-L-methionine = a 5'-end (N(7)-methyl 5'-triphosphoguanosine)-(2'-O-methyl-ribonucleoside) in mRNA + S-adenosyl-L-homocysteine + H(+)</text>
        <dbReference type="Rhea" id="RHEA:67020"/>
        <dbReference type="Rhea" id="RHEA-COMP:17167"/>
        <dbReference type="Rhea" id="RHEA-COMP:17168"/>
        <dbReference type="ChEBI" id="CHEBI:15378"/>
        <dbReference type="ChEBI" id="CHEBI:57856"/>
        <dbReference type="ChEBI" id="CHEBI:59789"/>
        <dbReference type="ChEBI" id="CHEBI:156461"/>
        <dbReference type="ChEBI" id="CHEBI:167609"/>
        <dbReference type="EC" id="2.1.1.57"/>
    </reaction>
</comment>
<sequence length="292" mass="31991">MSGEEQLMAAMGFSSFGRPRHERHHTKQVTNAKTDTLPQLMPGTELAGKLGEFSTGSVEDGPHGVVYLLCKENGPTALEAALDQGSSEDDKGFAVSYSELLAELEQEKQKFDKLESSTFLSARAATNAFEKLGRHRFLNRSAMKLVTLDHIFQWTRGLDQGEKSFSFADICGGPGGFSEYLLWRAKQLSGGSNDEDRKTPLVHGYGITLKGAANYCDWRLPSKCMELFDVCYGEDGTGNLYSIANIYNFRDVVRVLHPSGVDLAVADGGFLDARSQSNQVFQCACSKNASKC</sequence>
<dbReference type="GO" id="GO:0016556">
    <property type="term" value="P:mRNA modification"/>
    <property type="evidence" value="ECO:0007669"/>
    <property type="project" value="UniProtKB-UniRule"/>
</dbReference>
<reference evidence="3" key="1">
    <citation type="submission" date="2023-04" db="EMBL/GenBank/DDBJ databases">
        <title>Phytophthora lilii NBRC 32176.</title>
        <authorList>
            <person name="Ichikawa N."/>
            <person name="Sato H."/>
            <person name="Tonouchi N."/>
        </authorList>
    </citation>
    <scope>NUCLEOTIDE SEQUENCE</scope>
    <source>
        <strain evidence="3">NBRC 32176</strain>
    </source>
</reference>
<keyword evidence="4" id="KW-1185">Reference proteome</keyword>
<gene>
    <name evidence="3" type="ORF">Plil01_000453000</name>
</gene>
<organism evidence="3 4">
    <name type="scientific">Phytophthora lilii</name>
    <dbReference type="NCBI Taxonomy" id="2077276"/>
    <lineage>
        <taxon>Eukaryota</taxon>
        <taxon>Sar</taxon>
        <taxon>Stramenopiles</taxon>
        <taxon>Oomycota</taxon>
        <taxon>Peronosporomycetes</taxon>
        <taxon>Peronosporales</taxon>
        <taxon>Peronosporaceae</taxon>
        <taxon>Phytophthora</taxon>
    </lineage>
</organism>
<keyword evidence="1" id="KW-0808">Transferase</keyword>
<keyword evidence="1" id="KW-0539">Nucleus</keyword>
<dbReference type="GO" id="GO:0005737">
    <property type="term" value="C:cytoplasm"/>
    <property type="evidence" value="ECO:0007669"/>
    <property type="project" value="TreeGrafter"/>
</dbReference>
<dbReference type="GO" id="GO:0005634">
    <property type="term" value="C:nucleus"/>
    <property type="evidence" value="ECO:0007669"/>
    <property type="project" value="UniProtKB-SubCell"/>
</dbReference>
<keyword evidence="1" id="KW-0506">mRNA capping</keyword>
<dbReference type="GO" id="GO:0006370">
    <property type="term" value="P:7-methylguanosine mRNA capping"/>
    <property type="evidence" value="ECO:0007669"/>
    <property type="project" value="UniProtKB-UniRule"/>
</dbReference>
<dbReference type="InterPro" id="IPR002877">
    <property type="entry name" value="RNA_MeTrfase_FtsJ_dom"/>
</dbReference>
<dbReference type="GO" id="GO:0004483">
    <property type="term" value="F:methyltransferase cap1 activity"/>
    <property type="evidence" value="ECO:0007669"/>
    <property type="project" value="UniProtKB-UniRule"/>
</dbReference>
<accession>A0A9W6TJX7</accession>
<dbReference type="InterPro" id="IPR050851">
    <property type="entry name" value="mRNA_Cap_2O-Ribose_MeTrfase"/>
</dbReference>
<dbReference type="Proteomes" id="UP001165083">
    <property type="component" value="Unassembled WGS sequence"/>
</dbReference>
<dbReference type="PANTHER" id="PTHR16121:SF0">
    <property type="entry name" value="CAP-SPECIFIC MRNA (NUCLEOSIDE-2'-O-)-METHYLTRANSFERASE 1"/>
    <property type="match status" value="1"/>
</dbReference>
<dbReference type="PANTHER" id="PTHR16121">
    <property type="entry name" value="CAP-SPECIFIC MRNA (NUCLEOSIDE-2'-O-)-METHYLTRANSFERASE 1-RELATED"/>
    <property type="match status" value="1"/>
</dbReference>
<evidence type="ECO:0000313" key="4">
    <source>
        <dbReference type="Proteomes" id="UP001165083"/>
    </source>
</evidence>
<dbReference type="AlphaFoldDB" id="A0A9W6TJX7"/>
<dbReference type="Pfam" id="PF01728">
    <property type="entry name" value="FtsJ"/>
    <property type="match status" value="1"/>
</dbReference>
<dbReference type="GO" id="GO:0032259">
    <property type="term" value="P:methylation"/>
    <property type="evidence" value="ECO:0007669"/>
    <property type="project" value="UniProtKB-KW"/>
</dbReference>
<evidence type="ECO:0000256" key="1">
    <source>
        <dbReference type="RuleBase" id="RU368012"/>
    </source>
</evidence>
<comment type="function">
    <text evidence="1">S-adenosyl-L-methionine-dependent methyltransferase that mediates RNA cap1 2'-O-ribose methylation to the 5'-cap structure of RNAs. Methylates the ribose of the first nucleotide of a m(7)GpppG-capped mRNA to produce m(7)GpppNmp (cap1).</text>
</comment>
<evidence type="ECO:0000259" key="2">
    <source>
        <dbReference type="Pfam" id="PF01728"/>
    </source>
</evidence>
<comment type="caution">
    <text evidence="3">The sequence shown here is derived from an EMBL/GenBank/DDBJ whole genome shotgun (WGS) entry which is preliminary data.</text>
</comment>
<evidence type="ECO:0000313" key="3">
    <source>
        <dbReference type="EMBL" id="GMF14125.1"/>
    </source>
</evidence>
<keyword evidence="1" id="KW-0949">S-adenosyl-L-methionine</keyword>
<keyword evidence="1" id="KW-0489">Methyltransferase</keyword>